<gene>
    <name evidence="1" type="ORF">F3Y22_tig00110819pilonHSYRG00191</name>
</gene>
<dbReference type="EMBL" id="VEPZ02001124">
    <property type="protein sequence ID" value="KAE8693028.1"/>
    <property type="molecule type" value="Genomic_DNA"/>
</dbReference>
<dbReference type="PANTHER" id="PTHR33355">
    <property type="entry name" value="WALL-ASSOCIATED RECEPTOR KINASE CARBOXY-TERMINAL PROTEIN-RELATED"/>
    <property type="match status" value="1"/>
</dbReference>
<sequence>MILCKSQKLYFRTSVGQFPISSIDYTSKTLTVFHSSCSSSEQFVSPTLLSAGFPSPPHPNSLLLFNCSHKGNPAAAFIRNCSRLHMCRAASEVPHSCLVVEDTENLDPIFIQKIWVAQVTRGFIEGL</sequence>
<comment type="caution">
    <text evidence="1">The sequence shown here is derived from an EMBL/GenBank/DDBJ whole genome shotgun (WGS) entry which is preliminary data.</text>
</comment>
<keyword evidence="2" id="KW-1185">Reference proteome</keyword>
<organism evidence="1 2">
    <name type="scientific">Hibiscus syriacus</name>
    <name type="common">Rose of Sharon</name>
    <dbReference type="NCBI Taxonomy" id="106335"/>
    <lineage>
        <taxon>Eukaryota</taxon>
        <taxon>Viridiplantae</taxon>
        <taxon>Streptophyta</taxon>
        <taxon>Embryophyta</taxon>
        <taxon>Tracheophyta</taxon>
        <taxon>Spermatophyta</taxon>
        <taxon>Magnoliopsida</taxon>
        <taxon>eudicotyledons</taxon>
        <taxon>Gunneridae</taxon>
        <taxon>Pentapetalae</taxon>
        <taxon>rosids</taxon>
        <taxon>malvids</taxon>
        <taxon>Malvales</taxon>
        <taxon>Malvaceae</taxon>
        <taxon>Malvoideae</taxon>
        <taxon>Hibiscus</taxon>
    </lineage>
</organism>
<dbReference type="AlphaFoldDB" id="A0A6A2ZMD7"/>
<protein>
    <submittedName>
        <fullName evidence="1">Uncharacterized protein</fullName>
    </submittedName>
</protein>
<dbReference type="Proteomes" id="UP000436088">
    <property type="component" value="Unassembled WGS sequence"/>
</dbReference>
<accession>A0A6A2ZMD7</accession>
<proteinExistence type="predicted"/>
<evidence type="ECO:0000313" key="2">
    <source>
        <dbReference type="Proteomes" id="UP000436088"/>
    </source>
</evidence>
<name>A0A6A2ZMD7_HIBSY</name>
<reference evidence="1" key="1">
    <citation type="submission" date="2019-09" db="EMBL/GenBank/DDBJ databases">
        <title>Draft genome information of white flower Hibiscus syriacus.</title>
        <authorList>
            <person name="Kim Y.-M."/>
        </authorList>
    </citation>
    <scope>NUCLEOTIDE SEQUENCE [LARGE SCALE GENOMIC DNA]</scope>
    <source>
        <strain evidence="1">YM2019G1</strain>
    </source>
</reference>
<evidence type="ECO:0000313" key="1">
    <source>
        <dbReference type="EMBL" id="KAE8693028.1"/>
    </source>
</evidence>
<dbReference type="PANTHER" id="PTHR33355:SF11">
    <property type="entry name" value="WALL-ASSOCIATED RECEPTOR KINASE GALACTURONAN-BINDING DOMAIN-CONTAINING PROTEIN"/>
    <property type="match status" value="1"/>
</dbReference>